<dbReference type="PANTHER" id="PTHR43266">
    <property type="entry name" value="MACROLIDE-EFFLUX PROTEIN"/>
    <property type="match status" value="1"/>
</dbReference>
<proteinExistence type="predicted"/>
<feature type="transmembrane region" description="Helical" evidence="7">
    <location>
        <begin position="348"/>
        <end position="374"/>
    </location>
</feature>
<accession>A0ABS4H093</accession>
<evidence type="ECO:0000259" key="8">
    <source>
        <dbReference type="PROSITE" id="PS50850"/>
    </source>
</evidence>
<feature type="transmembrane region" description="Helical" evidence="7">
    <location>
        <begin position="311"/>
        <end position="336"/>
    </location>
</feature>
<evidence type="ECO:0000256" key="2">
    <source>
        <dbReference type="ARBA" id="ARBA00022448"/>
    </source>
</evidence>
<feature type="transmembrane region" description="Helical" evidence="7">
    <location>
        <begin position="380"/>
        <end position="399"/>
    </location>
</feature>
<feature type="transmembrane region" description="Helical" evidence="7">
    <location>
        <begin position="166"/>
        <end position="185"/>
    </location>
</feature>
<evidence type="ECO:0000256" key="5">
    <source>
        <dbReference type="ARBA" id="ARBA00022989"/>
    </source>
</evidence>
<dbReference type="Pfam" id="PF07690">
    <property type="entry name" value="MFS_1"/>
    <property type="match status" value="1"/>
</dbReference>
<dbReference type="CDD" id="cd06173">
    <property type="entry name" value="MFS_MefA_like"/>
    <property type="match status" value="1"/>
</dbReference>
<evidence type="ECO:0000313" key="10">
    <source>
        <dbReference type="Proteomes" id="UP001519273"/>
    </source>
</evidence>
<feature type="transmembrane region" description="Helical" evidence="7">
    <location>
        <begin position="46"/>
        <end position="66"/>
    </location>
</feature>
<keyword evidence="6 7" id="KW-0472">Membrane</keyword>
<sequence length="419" mass="46546">MTLKRILESWKYPSILLVGIGIANVGEWIYLIALNLIVLDKTGSPLAVSVLYILRPLAALFTNVWAGSLIDRINKRNLMVSLDLIRAMLIFILPLYSSIWFIYFIVLFINMASSMFRPTSTAYKTKLIPSEQRKQFNSLYSLVTSGGFLIGPAIAGMLFLIGTPTLAIYVNSIAYLLSSIITLFMPNLEKDMTWESPTQKISLELLKEDWRIVLNFSRHNVYIMIIYLLFSCVMVVMTSGIDSLEAAFAKEVLRLTDSDYSFLVSIAGAGIAVGALVNTLFVKKISIPFLIGFGAIFVSVGYMVYACSNSFFIAAVGFFIVAFFIAFANTGYLTFYQNNIPVELMGRIGSVYGFIEAILVIVATILFGTAAQFISIQPVVIAGTIVMLILAITLCMTCLQRSKADFYQISIQDENVKSY</sequence>
<protein>
    <submittedName>
        <fullName evidence="9">MFS family permease</fullName>
    </submittedName>
</protein>
<comment type="caution">
    <text evidence="9">The sequence shown here is derived from an EMBL/GenBank/DDBJ whole genome shotgun (WGS) entry which is preliminary data.</text>
</comment>
<dbReference type="InterPro" id="IPR036259">
    <property type="entry name" value="MFS_trans_sf"/>
</dbReference>
<name>A0ABS4H093_9BACL</name>
<gene>
    <name evidence="9" type="ORF">J2Z20_000809</name>
</gene>
<dbReference type="RefSeq" id="WP_209845646.1">
    <property type="nucleotide sequence ID" value="NZ_CBCRVE010000001.1"/>
</dbReference>
<dbReference type="PROSITE" id="PS50850">
    <property type="entry name" value="MFS"/>
    <property type="match status" value="1"/>
</dbReference>
<dbReference type="Gene3D" id="1.20.1250.20">
    <property type="entry name" value="MFS general substrate transporter like domains"/>
    <property type="match status" value="1"/>
</dbReference>
<feature type="transmembrane region" description="Helical" evidence="7">
    <location>
        <begin position="287"/>
        <end position="305"/>
    </location>
</feature>
<evidence type="ECO:0000256" key="3">
    <source>
        <dbReference type="ARBA" id="ARBA00022475"/>
    </source>
</evidence>
<keyword evidence="5 7" id="KW-1133">Transmembrane helix</keyword>
<reference evidence="9 10" key="1">
    <citation type="submission" date="2021-03" db="EMBL/GenBank/DDBJ databases">
        <title>Genomic Encyclopedia of Type Strains, Phase IV (KMG-IV): sequencing the most valuable type-strain genomes for metagenomic binning, comparative biology and taxonomic classification.</title>
        <authorList>
            <person name="Goeker M."/>
        </authorList>
    </citation>
    <scope>NUCLEOTIDE SEQUENCE [LARGE SCALE GENOMIC DNA]</scope>
    <source>
        <strain evidence="9 10">DSM 23491</strain>
    </source>
</reference>
<dbReference type="PRINTS" id="PR01988">
    <property type="entry name" value="EXPORTERBACE"/>
</dbReference>
<feature type="domain" description="Major facilitator superfamily (MFS) profile" evidence="8">
    <location>
        <begin position="1"/>
        <end position="401"/>
    </location>
</feature>
<feature type="transmembrane region" description="Helical" evidence="7">
    <location>
        <begin position="261"/>
        <end position="280"/>
    </location>
</feature>
<dbReference type="Proteomes" id="UP001519273">
    <property type="component" value="Unassembled WGS sequence"/>
</dbReference>
<feature type="transmembrane region" description="Helical" evidence="7">
    <location>
        <begin position="139"/>
        <end position="160"/>
    </location>
</feature>
<dbReference type="InterPro" id="IPR011701">
    <property type="entry name" value="MFS"/>
</dbReference>
<evidence type="ECO:0000256" key="4">
    <source>
        <dbReference type="ARBA" id="ARBA00022692"/>
    </source>
</evidence>
<comment type="subcellular location">
    <subcellularLocation>
        <location evidence="1">Cell membrane</location>
        <topology evidence="1">Multi-pass membrane protein</topology>
    </subcellularLocation>
</comment>
<dbReference type="PANTHER" id="PTHR43266:SF2">
    <property type="entry name" value="MAJOR FACILITATOR SUPERFAMILY (MFS) PROFILE DOMAIN-CONTAINING PROTEIN"/>
    <property type="match status" value="1"/>
</dbReference>
<keyword evidence="2" id="KW-0813">Transport</keyword>
<evidence type="ECO:0000313" key="9">
    <source>
        <dbReference type="EMBL" id="MBP1935948.1"/>
    </source>
</evidence>
<dbReference type="InterPro" id="IPR022324">
    <property type="entry name" value="Bacilysin_exporter_BacE_put"/>
</dbReference>
<organism evidence="9 10">
    <name type="scientific">Paenibacillus sediminis</name>
    <dbReference type="NCBI Taxonomy" id="664909"/>
    <lineage>
        <taxon>Bacteria</taxon>
        <taxon>Bacillati</taxon>
        <taxon>Bacillota</taxon>
        <taxon>Bacilli</taxon>
        <taxon>Bacillales</taxon>
        <taxon>Paenibacillaceae</taxon>
        <taxon>Paenibacillus</taxon>
    </lineage>
</organism>
<feature type="transmembrane region" description="Helical" evidence="7">
    <location>
        <begin position="12"/>
        <end position="34"/>
    </location>
</feature>
<evidence type="ECO:0000256" key="1">
    <source>
        <dbReference type="ARBA" id="ARBA00004651"/>
    </source>
</evidence>
<feature type="transmembrane region" description="Helical" evidence="7">
    <location>
        <begin position="221"/>
        <end position="241"/>
    </location>
</feature>
<dbReference type="InterPro" id="IPR020846">
    <property type="entry name" value="MFS_dom"/>
</dbReference>
<evidence type="ECO:0000256" key="7">
    <source>
        <dbReference type="SAM" id="Phobius"/>
    </source>
</evidence>
<dbReference type="SUPFAM" id="SSF103473">
    <property type="entry name" value="MFS general substrate transporter"/>
    <property type="match status" value="1"/>
</dbReference>
<keyword evidence="3" id="KW-1003">Cell membrane</keyword>
<dbReference type="EMBL" id="JAGGKP010000001">
    <property type="protein sequence ID" value="MBP1935948.1"/>
    <property type="molecule type" value="Genomic_DNA"/>
</dbReference>
<keyword evidence="10" id="KW-1185">Reference proteome</keyword>
<keyword evidence="4 7" id="KW-0812">Transmembrane</keyword>
<evidence type="ECO:0000256" key="6">
    <source>
        <dbReference type="ARBA" id="ARBA00023136"/>
    </source>
</evidence>